<dbReference type="InterPro" id="IPR040217">
    <property type="entry name" value="ACR1-12"/>
</dbReference>
<evidence type="ECO:0000313" key="3">
    <source>
        <dbReference type="EMBL" id="KAK9801981.1"/>
    </source>
</evidence>
<dbReference type="Proteomes" id="UP001465755">
    <property type="component" value="Unassembled WGS sequence"/>
</dbReference>
<keyword evidence="4" id="KW-1185">Reference proteome</keyword>
<evidence type="ECO:0000259" key="2">
    <source>
        <dbReference type="PROSITE" id="PS51671"/>
    </source>
</evidence>
<dbReference type="EMBL" id="JALJOQ010000073">
    <property type="protein sequence ID" value="KAK9801981.1"/>
    <property type="molecule type" value="Genomic_DNA"/>
</dbReference>
<gene>
    <name evidence="3" type="ORF">WJX73_005969</name>
</gene>
<comment type="caution">
    <text evidence="3">The sequence shown here is derived from an EMBL/GenBank/DDBJ whole genome shotgun (WGS) entry which is preliminary data.</text>
</comment>
<dbReference type="AlphaFoldDB" id="A0AAW1P1B1"/>
<sequence length="308" mass="33113">MTLLLHSPAGAALHSKQSVALSVAAPQLATKGAPQHHQSRANTALSGRVNRPVISRAVTEEQLRTEELLTATQSIDLEPIGEGDYCLPGEVSVDNESCAEATILSVEVKDYPGLLRVVAWVLNGLDYLVQNARLTSDDEGYAHNRFWVVQLNGKKLSNKAAALLAERVGDFVVYCTPNRRMLEADRFGDERFSVNNAEHEKCSIVRIATDQGPGALLQIASAMSGVGVSIHEAVIQGAEQSCGAPKADPHFDAAKRGRLFQFWVTDRRGDKLDYARATALIYTMNLAFGGQAHGPTTAPNSGPTPAQS</sequence>
<accession>A0AAW1P1B1</accession>
<dbReference type="CDD" id="cd04873">
    <property type="entry name" value="ACT_UUR-ACR-like"/>
    <property type="match status" value="1"/>
</dbReference>
<proteinExistence type="predicted"/>
<reference evidence="3 4" key="1">
    <citation type="journal article" date="2024" name="Nat. Commun.">
        <title>Phylogenomics reveals the evolutionary origins of lichenization in chlorophyte algae.</title>
        <authorList>
            <person name="Puginier C."/>
            <person name="Libourel C."/>
            <person name="Otte J."/>
            <person name="Skaloud P."/>
            <person name="Haon M."/>
            <person name="Grisel S."/>
            <person name="Petersen M."/>
            <person name="Berrin J.G."/>
            <person name="Delaux P.M."/>
            <person name="Dal Grande F."/>
            <person name="Keller J."/>
        </authorList>
    </citation>
    <scope>NUCLEOTIDE SEQUENCE [LARGE SCALE GENOMIC DNA]</scope>
    <source>
        <strain evidence="3 4">SAG 2036</strain>
    </source>
</reference>
<dbReference type="PANTHER" id="PTHR31096">
    <property type="entry name" value="ACT DOMAIN-CONTAINING PROTEIN ACR4-RELATED"/>
    <property type="match status" value="1"/>
</dbReference>
<keyword evidence="1" id="KW-0677">Repeat</keyword>
<name>A0AAW1P1B1_9CHLO</name>
<dbReference type="PANTHER" id="PTHR31096:SF5">
    <property type="entry name" value="ACT DOMAIN-CONTAINING PROTEIN ACR3"/>
    <property type="match status" value="1"/>
</dbReference>
<dbReference type="PROSITE" id="PS51671">
    <property type="entry name" value="ACT"/>
    <property type="match status" value="1"/>
</dbReference>
<evidence type="ECO:0000256" key="1">
    <source>
        <dbReference type="ARBA" id="ARBA00022737"/>
    </source>
</evidence>
<feature type="domain" description="ACT" evidence="2">
    <location>
        <begin position="103"/>
        <end position="182"/>
    </location>
</feature>
<protein>
    <recommendedName>
        <fullName evidence="2">ACT domain-containing protein</fullName>
    </recommendedName>
</protein>
<organism evidence="3 4">
    <name type="scientific">Symbiochloris irregularis</name>
    <dbReference type="NCBI Taxonomy" id="706552"/>
    <lineage>
        <taxon>Eukaryota</taxon>
        <taxon>Viridiplantae</taxon>
        <taxon>Chlorophyta</taxon>
        <taxon>core chlorophytes</taxon>
        <taxon>Trebouxiophyceae</taxon>
        <taxon>Trebouxiales</taxon>
        <taxon>Trebouxiaceae</taxon>
        <taxon>Symbiochloris</taxon>
    </lineage>
</organism>
<dbReference type="InterPro" id="IPR002912">
    <property type="entry name" value="ACT_dom"/>
</dbReference>
<evidence type="ECO:0000313" key="4">
    <source>
        <dbReference type="Proteomes" id="UP001465755"/>
    </source>
</evidence>